<feature type="domain" description="Non-reducing end beta-L-arabinofuranosidase-like GH127 catalytic" evidence="3">
    <location>
        <begin position="447"/>
        <end position="539"/>
    </location>
</feature>
<dbReference type="PIRSF" id="PIRSF006402">
    <property type="entry name" value="UCP006402_thioredoxin"/>
    <property type="match status" value="1"/>
</dbReference>
<dbReference type="PANTHER" id="PTHR42899:SF1">
    <property type="entry name" value="SPERMATOGENESIS-ASSOCIATED PROTEIN 20"/>
    <property type="match status" value="1"/>
</dbReference>
<proteinExistence type="predicted"/>
<dbReference type="PROSITE" id="PS51257">
    <property type="entry name" value="PROKAR_LIPOPROTEIN"/>
    <property type="match status" value="1"/>
</dbReference>
<dbReference type="InterPro" id="IPR012878">
    <property type="entry name" value="Beta-AFase-like_GH127_cat"/>
</dbReference>
<evidence type="ECO:0000256" key="1">
    <source>
        <dbReference type="SAM" id="SignalP"/>
    </source>
</evidence>
<dbReference type="InterPro" id="IPR012341">
    <property type="entry name" value="6hp_glycosidase-like_sf"/>
</dbReference>
<dbReference type="CDD" id="cd02955">
    <property type="entry name" value="SSP411"/>
    <property type="match status" value="1"/>
</dbReference>
<feature type="signal peptide" evidence="1">
    <location>
        <begin position="1"/>
        <end position="21"/>
    </location>
</feature>
<organism evidence="4 5">
    <name type="scientific">Flagellimonas lutaonensis</name>
    <dbReference type="NCBI Taxonomy" id="516051"/>
    <lineage>
        <taxon>Bacteria</taxon>
        <taxon>Pseudomonadati</taxon>
        <taxon>Bacteroidota</taxon>
        <taxon>Flavobacteriia</taxon>
        <taxon>Flavobacteriales</taxon>
        <taxon>Flavobacteriaceae</taxon>
        <taxon>Flagellimonas</taxon>
    </lineage>
</organism>
<protein>
    <submittedName>
        <fullName evidence="4">Thioredoxin</fullName>
    </submittedName>
</protein>
<accession>A0A0D5YTC6</accession>
<evidence type="ECO:0000313" key="4">
    <source>
        <dbReference type="EMBL" id="AKA35567.1"/>
    </source>
</evidence>
<keyword evidence="1" id="KW-0732">Signal</keyword>
<dbReference type="STRING" id="516051.VC82_1964"/>
<keyword evidence="5" id="KW-1185">Reference proteome</keyword>
<feature type="domain" description="Spermatogenesis-associated protein 20-like TRX" evidence="2">
    <location>
        <begin position="30"/>
        <end position="184"/>
    </location>
</feature>
<dbReference type="RefSeq" id="WP_084598196.1">
    <property type="nucleotide sequence ID" value="NZ_CP011071.1"/>
</dbReference>
<dbReference type="Gene3D" id="3.40.30.10">
    <property type="entry name" value="Glutaredoxin"/>
    <property type="match status" value="1"/>
</dbReference>
<gene>
    <name evidence="4" type="ORF">VC82_1964</name>
</gene>
<evidence type="ECO:0000259" key="2">
    <source>
        <dbReference type="Pfam" id="PF03190"/>
    </source>
</evidence>
<dbReference type="Gene3D" id="1.50.10.10">
    <property type="match status" value="1"/>
</dbReference>
<dbReference type="GO" id="GO:0005975">
    <property type="term" value="P:carbohydrate metabolic process"/>
    <property type="evidence" value="ECO:0007669"/>
    <property type="project" value="InterPro"/>
</dbReference>
<dbReference type="Proteomes" id="UP000032726">
    <property type="component" value="Chromosome"/>
</dbReference>
<dbReference type="Pfam" id="PF07944">
    <property type="entry name" value="Beta-AFase-like_GH127_cat"/>
    <property type="match status" value="1"/>
</dbReference>
<evidence type="ECO:0000259" key="3">
    <source>
        <dbReference type="Pfam" id="PF07944"/>
    </source>
</evidence>
<dbReference type="KEGG" id="mlt:VC82_1964"/>
<dbReference type="SUPFAM" id="SSF52833">
    <property type="entry name" value="Thioredoxin-like"/>
    <property type="match status" value="1"/>
</dbReference>
<dbReference type="SUPFAM" id="SSF48208">
    <property type="entry name" value="Six-hairpin glycosidases"/>
    <property type="match status" value="1"/>
</dbReference>
<dbReference type="Gene3D" id="1.50.10.20">
    <property type="match status" value="1"/>
</dbReference>
<dbReference type="InterPro" id="IPR008928">
    <property type="entry name" value="6-hairpin_glycosidase_sf"/>
</dbReference>
<name>A0A0D5YTC6_9FLAO</name>
<feature type="chain" id="PRO_5002300137" evidence="1">
    <location>
        <begin position="22"/>
        <end position="706"/>
    </location>
</feature>
<dbReference type="InterPro" id="IPR024705">
    <property type="entry name" value="Ssp411"/>
</dbReference>
<evidence type="ECO:0000313" key="5">
    <source>
        <dbReference type="Proteomes" id="UP000032726"/>
    </source>
</evidence>
<dbReference type="InterPro" id="IPR004879">
    <property type="entry name" value="Ssp411-like_TRX"/>
</dbReference>
<dbReference type="PATRIC" id="fig|516051.4.peg.2023"/>
<dbReference type="InterPro" id="IPR036249">
    <property type="entry name" value="Thioredoxin-like_sf"/>
</dbReference>
<dbReference type="PANTHER" id="PTHR42899">
    <property type="entry name" value="SPERMATOGENESIS-ASSOCIATED PROTEIN 20"/>
    <property type="match status" value="1"/>
</dbReference>
<dbReference type="Pfam" id="PF03190">
    <property type="entry name" value="Thioredox_DsbH"/>
    <property type="match status" value="1"/>
</dbReference>
<dbReference type="HOGENOM" id="CLU_014051_4_1_10"/>
<reference evidence="4 5" key="1">
    <citation type="submission" date="2015-03" db="EMBL/GenBank/DDBJ databases">
        <title>Complete genome sequence of Muricauda lutaonensis CC-HSB-11T, isolated from a coastal hot spring.</title>
        <authorList>
            <person name="Kim K.M."/>
        </authorList>
    </citation>
    <scope>NUCLEOTIDE SEQUENCE [LARGE SCALE GENOMIC DNA]</scope>
    <source>
        <strain evidence="4 5">CC-HSB-11</strain>
    </source>
</reference>
<sequence>MARIFSVCTLFVFLLSACAQKKEEMKHKYTNALINETSPYLLQHAHNPVDWQPWKPEVLERAQKENKPLLISIGYAACHWCHVMERECFEDEEVAKLMNENFINIKIDREERPDVDQIYMDAIQMMSGNGGWPLNIVALPDGRPFWGATYLPKENWVKSLNQLIDLYNNQPEKIRSYASNLAKGIKAVNLVENKEEGTPFTNQQLESTVENWSKYFDTYLGGYKRAPKFMMPNNLDFLLHYGTAKNDDAILEYVNTTLTRMAYGGIFDHVGGGFSRYSVDTKWHVPHFEKMLYDNGQLASLYAKAHAATKNEYYKEVVEQTIDFVKEELTDESGGFYSSLDADSLDETGELEEGAYYVWTEDELKTLLEGDFDIFKDYFNINSYGLWEDGNYVLIRDKSSEEIAKKNEISLEALEERIDHALSVLKKAREKREKPRLDDKILTAWNGLMLQGLVDAYRYIGHPEYLDMALKNARFIKDNMFKEDGGLFRNHKEGKSTINGFLDDYATVIEAYISLYEVTFEDEWLQHAKKLTDYAIEHFQDSENQLFFYTSDDDDSLIRRSVETYDNVISSSNSIMAKNLLKLHKLYPEEPYGVIMAKMVNNVQDNFVENAQTFANWLHLVLYRNNNFYEIAIVGDNYKRLGKEVAQYYIPNSVLVGSEKDGPIELLKNRYSEGETLAYVCIEGTCKLPVSTSSGVLEQIESFEQN</sequence>
<dbReference type="EMBL" id="CP011071">
    <property type="protein sequence ID" value="AKA35567.1"/>
    <property type="molecule type" value="Genomic_DNA"/>
</dbReference>
<dbReference type="AlphaFoldDB" id="A0A0D5YTC6"/>